<dbReference type="InterPro" id="IPR012340">
    <property type="entry name" value="NA-bd_OB-fold"/>
</dbReference>
<dbReference type="CDD" id="cd07896">
    <property type="entry name" value="Adenylation_kDNA_ligase_like"/>
    <property type="match status" value="1"/>
</dbReference>
<dbReference type="Gene3D" id="2.40.50.140">
    <property type="entry name" value="Nucleic acid-binding proteins"/>
    <property type="match status" value="1"/>
</dbReference>
<keyword evidence="4" id="KW-0227">DNA damage</keyword>
<evidence type="ECO:0000256" key="4">
    <source>
        <dbReference type="ARBA" id="ARBA00022763"/>
    </source>
</evidence>
<dbReference type="SUPFAM" id="SSF56091">
    <property type="entry name" value="DNA ligase/mRNA capping enzyme, catalytic domain"/>
    <property type="match status" value="1"/>
</dbReference>
<evidence type="ECO:0000313" key="9">
    <source>
        <dbReference type="Proteomes" id="UP000061432"/>
    </source>
</evidence>
<dbReference type="AlphaFoldDB" id="A0A0C6FPZ0"/>
<keyword evidence="2 8" id="KW-0436">Ligase</keyword>
<reference evidence="9" key="2">
    <citation type="submission" date="2015-01" db="EMBL/GenBank/DDBJ databases">
        <title>Complete genome sequence of Methylobacterium aquaticum strain 22A.</title>
        <authorList>
            <person name="Tani A."/>
            <person name="Ogura Y."/>
            <person name="Hayashi T."/>
        </authorList>
    </citation>
    <scope>NUCLEOTIDE SEQUENCE [LARGE SCALE GENOMIC DNA]</scope>
    <source>
        <strain evidence="9">MA-22A</strain>
        <plasmid evidence="9">Plasmid pMaq22A_3p DNA</plasmid>
    </source>
</reference>
<dbReference type="SUPFAM" id="SSF50249">
    <property type="entry name" value="Nucleic acid-binding proteins"/>
    <property type="match status" value="1"/>
</dbReference>
<dbReference type="InterPro" id="IPR012310">
    <property type="entry name" value="DNA_ligase_ATP-dep_cent"/>
</dbReference>
<dbReference type="EMBL" id="AP014707">
    <property type="protein sequence ID" value="BAQ50358.1"/>
    <property type="molecule type" value="Genomic_DNA"/>
</dbReference>
<organism evidence="8 9">
    <name type="scientific">Methylobacterium aquaticum</name>
    <dbReference type="NCBI Taxonomy" id="270351"/>
    <lineage>
        <taxon>Bacteria</taxon>
        <taxon>Pseudomonadati</taxon>
        <taxon>Pseudomonadota</taxon>
        <taxon>Alphaproteobacteria</taxon>
        <taxon>Hyphomicrobiales</taxon>
        <taxon>Methylobacteriaceae</taxon>
        <taxon>Methylobacterium</taxon>
    </lineage>
</organism>
<feature type="domain" description="ATP-dependent DNA ligase family profile" evidence="7">
    <location>
        <begin position="94"/>
        <end position="275"/>
    </location>
</feature>
<accession>A0A0C6FPZ0</accession>
<dbReference type="PANTHER" id="PTHR47810">
    <property type="entry name" value="DNA LIGASE"/>
    <property type="match status" value="1"/>
</dbReference>
<dbReference type="GO" id="GO:0006260">
    <property type="term" value="P:DNA replication"/>
    <property type="evidence" value="ECO:0007669"/>
    <property type="project" value="UniProtKB-KW"/>
</dbReference>
<evidence type="ECO:0000256" key="3">
    <source>
        <dbReference type="ARBA" id="ARBA00022705"/>
    </source>
</evidence>
<gene>
    <name evidence="8" type="primary">cdc9</name>
    <name evidence="8" type="ORF">Maq22A_3p50560</name>
</gene>
<geneLocation type="plasmid" evidence="9">
    <name>pMaq22A_3p DNA</name>
</geneLocation>
<name>A0A0C6FPZ0_9HYPH</name>
<dbReference type="Proteomes" id="UP000061432">
    <property type="component" value="Plasmid pMaq22A_3p"/>
</dbReference>
<dbReference type="GO" id="GO:0005524">
    <property type="term" value="F:ATP binding"/>
    <property type="evidence" value="ECO:0007669"/>
    <property type="project" value="InterPro"/>
</dbReference>
<dbReference type="GO" id="GO:0006310">
    <property type="term" value="P:DNA recombination"/>
    <property type="evidence" value="ECO:0007669"/>
    <property type="project" value="InterPro"/>
</dbReference>
<dbReference type="GO" id="GO:0003910">
    <property type="term" value="F:DNA ligase (ATP) activity"/>
    <property type="evidence" value="ECO:0007669"/>
    <property type="project" value="UniProtKB-EC"/>
</dbReference>
<dbReference type="GO" id="GO:0006281">
    <property type="term" value="P:DNA repair"/>
    <property type="evidence" value="ECO:0007669"/>
    <property type="project" value="UniProtKB-KW"/>
</dbReference>
<dbReference type="PANTHER" id="PTHR47810:SF1">
    <property type="entry name" value="DNA LIGASE B"/>
    <property type="match status" value="1"/>
</dbReference>
<protein>
    <submittedName>
        <fullName evidence="8">ATP-dependent DNA ligase</fullName>
    </submittedName>
</protein>
<proteinExistence type="predicted"/>
<comment type="cofactor">
    <cofactor evidence="1">
        <name>a divalent metal cation</name>
        <dbReference type="ChEBI" id="CHEBI:60240"/>
    </cofactor>
</comment>
<dbReference type="KEGG" id="maqu:Maq22A_3p50560"/>
<keyword evidence="5" id="KW-0234">DNA repair</keyword>
<dbReference type="InterPro" id="IPR050326">
    <property type="entry name" value="NAD_dep_DNA_ligaseB"/>
</dbReference>
<dbReference type="Gene3D" id="3.30.470.30">
    <property type="entry name" value="DNA ligase/mRNA capping enzyme"/>
    <property type="match status" value="1"/>
</dbReference>
<evidence type="ECO:0000313" key="8">
    <source>
        <dbReference type="EMBL" id="BAQ50358.1"/>
    </source>
</evidence>
<evidence type="ECO:0000256" key="2">
    <source>
        <dbReference type="ARBA" id="ARBA00022598"/>
    </source>
</evidence>
<keyword evidence="3" id="KW-0235">DNA replication</keyword>
<evidence type="ECO:0000256" key="5">
    <source>
        <dbReference type="ARBA" id="ARBA00023204"/>
    </source>
</evidence>
<evidence type="ECO:0000256" key="1">
    <source>
        <dbReference type="ARBA" id="ARBA00001968"/>
    </source>
</evidence>
<reference evidence="8 9" key="1">
    <citation type="journal article" date="2015" name="Genome Announc.">
        <title>Complete Genome Sequence of Methylobacterium aquaticum Strain 22A, Isolated from Racomitrium japonicum Moss.</title>
        <authorList>
            <person name="Tani A."/>
            <person name="Ogura Y."/>
            <person name="Hayashi T."/>
            <person name="Kimbara K."/>
        </authorList>
    </citation>
    <scope>NUCLEOTIDE SEQUENCE [LARGE SCALE GENOMIC DNA]</scope>
    <source>
        <strain evidence="8 9">MA-22A</strain>
        <plasmid evidence="9">Plasmid pMaq22A_3p DNA</plasmid>
    </source>
</reference>
<keyword evidence="8" id="KW-0614">Plasmid</keyword>
<evidence type="ECO:0000259" key="7">
    <source>
        <dbReference type="Pfam" id="PF01068"/>
    </source>
</evidence>
<dbReference type="PATRIC" id="fig|270351.10.peg.7544"/>
<comment type="catalytic activity">
    <reaction evidence="6">
        <text>ATP + (deoxyribonucleotide)n-3'-hydroxyl + 5'-phospho-(deoxyribonucleotide)m = (deoxyribonucleotide)n+m + AMP + diphosphate.</text>
        <dbReference type="EC" id="6.5.1.1"/>
    </reaction>
</comment>
<evidence type="ECO:0000256" key="6">
    <source>
        <dbReference type="ARBA" id="ARBA00034003"/>
    </source>
</evidence>
<dbReference type="RefSeq" id="WP_060851401.1">
    <property type="nucleotide sequence ID" value="NZ_AP014707.1"/>
</dbReference>
<sequence length="368" mass="41208">MLGKTIFKRDTNARIRRWFFEVDEAAGAWRTHSGLVDGETVTSGWTSCTPKSKPTPAEQALFEAEAEMGKKLERDYALTIESVDEPRDFGGAVMLAHTYKEFPAGQRVFSQPKLDGMRCKVNRFGMWSRTGKPIVSCPHIFAILAPAFVRTPDLELDGELYNHQLKDNFNKLMSVLRKSKPTDADIAEAASVVQYHLYDTYRPAKGFEARSSILELFVAGLDAPEIQLVPTTPIASLEQLDRAYGTYLEDGYEGQMVRLDTPYERKRSKGLLKRKEFETAEFELVAIEEGNGNWAGLAKRVRFKLEDGRECGAGIRGSAEHAKALLEQAPSLTGRPVTIRSFARTPDGMPRFPVAIDFDRPDHIEKAA</sequence>
<dbReference type="Pfam" id="PF01068">
    <property type="entry name" value="DNA_ligase_A_M"/>
    <property type="match status" value="1"/>
</dbReference>